<name>A0A4Y3R4E1_STRCI</name>
<dbReference type="AlphaFoldDB" id="A0A4Y3R4E1"/>
<protein>
    <submittedName>
        <fullName evidence="2">Uncharacterized protein</fullName>
    </submittedName>
</protein>
<gene>
    <name evidence="2" type="ORF">SCA03_51020</name>
</gene>
<proteinExistence type="predicted"/>
<dbReference type="Proteomes" id="UP000319210">
    <property type="component" value="Unassembled WGS sequence"/>
</dbReference>
<organism evidence="2 3">
    <name type="scientific">Streptomyces cacaoi</name>
    <dbReference type="NCBI Taxonomy" id="1898"/>
    <lineage>
        <taxon>Bacteria</taxon>
        <taxon>Bacillati</taxon>
        <taxon>Actinomycetota</taxon>
        <taxon>Actinomycetes</taxon>
        <taxon>Kitasatosporales</taxon>
        <taxon>Streptomycetaceae</taxon>
        <taxon>Streptomyces</taxon>
    </lineage>
</organism>
<comment type="caution">
    <text evidence="2">The sequence shown here is derived from an EMBL/GenBank/DDBJ whole genome shotgun (WGS) entry which is preliminary data.</text>
</comment>
<sequence length="100" mass="10744">MDPTRPITRHDVGPVVAVIWLGHGNVIGNISRNTGSGFHQAPSDIVKGARAAFTRHMPLRAAGKRPWPKPGSDGVDGPAAPIYRDWRRVPIPVCPKGGRP</sequence>
<evidence type="ECO:0000313" key="3">
    <source>
        <dbReference type="Proteomes" id="UP000319210"/>
    </source>
</evidence>
<reference evidence="2 3" key="1">
    <citation type="submission" date="2019-06" db="EMBL/GenBank/DDBJ databases">
        <title>Whole genome shotgun sequence of Streptomyces cacaoi subsp. cacaoi NBRC 12748.</title>
        <authorList>
            <person name="Hosoyama A."/>
            <person name="Uohara A."/>
            <person name="Ohji S."/>
            <person name="Ichikawa N."/>
        </authorList>
    </citation>
    <scope>NUCLEOTIDE SEQUENCE [LARGE SCALE GENOMIC DNA]</scope>
    <source>
        <strain evidence="2 3">NBRC 12748</strain>
    </source>
</reference>
<keyword evidence="3" id="KW-1185">Reference proteome</keyword>
<accession>A0A4Y3R4E1</accession>
<evidence type="ECO:0000256" key="1">
    <source>
        <dbReference type="SAM" id="MobiDB-lite"/>
    </source>
</evidence>
<dbReference type="EMBL" id="BJMM01000033">
    <property type="protein sequence ID" value="GEB52551.1"/>
    <property type="molecule type" value="Genomic_DNA"/>
</dbReference>
<feature type="region of interest" description="Disordered" evidence="1">
    <location>
        <begin position="60"/>
        <end position="81"/>
    </location>
</feature>
<evidence type="ECO:0000313" key="2">
    <source>
        <dbReference type="EMBL" id="GEB52551.1"/>
    </source>
</evidence>